<reference evidence="2 3" key="1">
    <citation type="journal article" date="2022" name="Res Sq">
        <title>Evolution of multicellular longitudinally dividing oral cavity symbionts (Neisseriaceae).</title>
        <authorList>
            <person name="Nyongesa S."/>
            <person name="Weber P."/>
            <person name="Bernet E."/>
            <person name="Pullido F."/>
            <person name="Nieckarz M."/>
            <person name="Delaby M."/>
            <person name="Nieves C."/>
            <person name="Viehboeck T."/>
            <person name="Krause N."/>
            <person name="Rivera-Millot A."/>
            <person name="Nakamura A."/>
            <person name="Vischer N."/>
            <person name="VanNieuwenhze M."/>
            <person name="Brun Y."/>
            <person name="Cava F."/>
            <person name="Bulgheresi S."/>
            <person name="Veyrier F."/>
        </authorList>
    </citation>
    <scope>NUCLEOTIDE SEQUENCE [LARGE SCALE GENOMIC DNA]</scope>
    <source>
        <strain evidence="2 3">SN4</strain>
    </source>
</reference>
<evidence type="ECO:0000256" key="1">
    <source>
        <dbReference type="SAM" id="Phobius"/>
    </source>
</evidence>
<keyword evidence="3" id="KW-1185">Reference proteome</keyword>
<protein>
    <submittedName>
        <fullName evidence="2">Uncharacterized protein</fullName>
    </submittedName>
</protein>
<feature type="transmembrane region" description="Helical" evidence="1">
    <location>
        <begin position="7"/>
        <end position="26"/>
    </location>
</feature>
<sequence>MWLWLKILGLVVLNGLALWGLAWVMFRDVDDFIDSVEGIFASEHTYFVPTRALWYAVLALSLLASEYHVLF</sequence>
<name>A0ABY4E927_9NEIS</name>
<accession>A0ABY4E927</accession>
<dbReference type="RefSeq" id="WP_058356171.1">
    <property type="nucleotide sequence ID" value="NZ_CABKVG010000008.1"/>
</dbReference>
<feature type="transmembrane region" description="Helical" evidence="1">
    <location>
        <begin position="52"/>
        <end position="70"/>
    </location>
</feature>
<dbReference type="EMBL" id="CP091511">
    <property type="protein sequence ID" value="UOO89922.1"/>
    <property type="molecule type" value="Genomic_DNA"/>
</dbReference>
<evidence type="ECO:0000313" key="2">
    <source>
        <dbReference type="EMBL" id="UOO89922.1"/>
    </source>
</evidence>
<organism evidence="2 3">
    <name type="scientific">Vitreoscilla massiliensis</name>
    <dbReference type="NCBI Taxonomy" id="1689272"/>
    <lineage>
        <taxon>Bacteria</taxon>
        <taxon>Pseudomonadati</taxon>
        <taxon>Pseudomonadota</taxon>
        <taxon>Betaproteobacteria</taxon>
        <taxon>Neisseriales</taxon>
        <taxon>Neisseriaceae</taxon>
        <taxon>Vitreoscilla</taxon>
    </lineage>
</organism>
<keyword evidence="1" id="KW-0472">Membrane</keyword>
<gene>
    <name evidence="2" type="ORF">LVJ82_02740</name>
</gene>
<proteinExistence type="predicted"/>
<keyword evidence="1" id="KW-0812">Transmembrane</keyword>
<dbReference type="Proteomes" id="UP000832011">
    <property type="component" value="Chromosome"/>
</dbReference>
<evidence type="ECO:0000313" key="3">
    <source>
        <dbReference type="Proteomes" id="UP000832011"/>
    </source>
</evidence>
<keyword evidence="1" id="KW-1133">Transmembrane helix</keyword>